<dbReference type="AlphaFoldDB" id="A0A3B0YDK7"/>
<gene>
    <name evidence="1" type="ORF">MNBD_GAMMA14-793</name>
</gene>
<evidence type="ECO:0000313" key="1">
    <source>
        <dbReference type="EMBL" id="VAW77531.1"/>
    </source>
</evidence>
<protein>
    <submittedName>
        <fullName evidence="1">Uncharacterized protein</fullName>
    </submittedName>
</protein>
<organism evidence="1">
    <name type="scientific">hydrothermal vent metagenome</name>
    <dbReference type="NCBI Taxonomy" id="652676"/>
    <lineage>
        <taxon>unclassified sequences</taxon>
        <taxon>metagenomes</taxon>
        <taxon>ecological metagenomes</taxon>
    </lineage>
</organism>
<proteinExistence type="predicted"/>
<dbReference type="Gene3D" id="3.40.50.300">
    <property type="entry name" value="P-loop containing nucleotide triphosphate hydrolases"/>
    <property type="match status" value="1"/>
</dbReference>
<dbReference type="EMBL" id="UOFM01000225">
    <property type="protein sequence ID" value="VAW77531.1"/>
    <property type="molecule type" value="Genomic_DNA"/>
</dbReference>
<reference evidence="1" key="1">
    <citation type="submission" date="2018-06" db="EMBL/GenBank/DDBJ databases">
        <authorList>
            <person name="Zhirakovskaya E."/>
        </authorList>
    </citation>
    <scope>NUCLEOTIDE SEQUENCE</scope>
</reference>
<accession>A0A3B0YDK7</accession>
<sequence length="287" mass="33774">MKIMILGLGKSGTTALLYKLSAGLPGCQAFSGGRPGKYIGDYENAVYKHTYEERKGKDFDLYRDHLKKEHYDRKVWIARDPRDVAVSRMLYRWNRGCVGHKQQFKAHLDLVKKKEADPLSVPFHEICRFTGHHEWPRDKQSVFDEEQVRYQQMQDFVGGLGDEWFLFTYEDMVNKNFSALNAYLGFEIREDAEVLDSTGNAKVIRKKSTGDWRHWFTEEDIELFKPAYLPYMELMGYDCNDWGRADDPLIEPEYSSDYMQKLTERVPMDTLRKFKNQAQRLFTRKTG</sequence>
<dbReference type="SUPFAM" id="SSF52540">
    <property type="entry name" value="P-loop containing nucleoside triphosphate hydrolases"/>
    <property type="match status" value="1"/>
</dbReference>
<name>A0A3B0YDK7_9ZZZZ</name>
<dbReference type="InterPro" id="IPR027417">
    <property type="entry name" value="P-loop_NTPase"/>
</dbReference>